<keyword evidence="2" id="KW-1185">Reference proteome</keyword>
<organism evidence="1 2">
    <name type="scientific">Eumeta variegata</name>
    <name type="common">Bagworm moth</name>
    <name type="synonym">Eumeta japonica</name>
    <dbReference type="NCBI Taxonomy" id="151549"/>
    <lineage>
        <taxon>Eukaryota</taxon>
        <taxon>Metazoa</taxon>
        <taxon>Ecdysozoa</taxon>
        <taxon>Arthropoda</taxon>
        <taxon>Hexapoda</taxon>
        <taxon>Insecta</taxon>
        <taxon>Pterygota</taxon>
        <taxon>Neoptera</taxon>
        <taxon>Endopterygota</taxon>
        <taxon>Lepidoptera</taxon>
        <taxon>Glossata</taxon>
        <taxon>Ditrysia</taxon>
        <taxon>Tineoidea</taxon>
        <taxon>Psychidae</taxon>
        <taxon>Oiketicinae</taxon>
        <taxon>Eumeta</taxon>
    </lineage>
</organism>
<accession>A0A4C1Z7I1</accession>
<dbReference type="Proteomes" id="UP000299102">
    <property type="component" value="Unassembled WGS sequence"/>
</dbReference>
<evidence type="ECO:0000313" key="1">
    <source>
        <dbReference type="EMBL" id="GBP83064.1"/>
    </source>
</evidence>
<evidence type="ECO:0000313" key="2">
    <source>
        <dbReference type="Proteomes" id="UP000299102"/>
    </source>
</evidence>
<dbReference type="EMBL" id="BGZK01001603">
    <property type="protein sequence ID" value="GBP83064.1"/>
    <property type="molecule type" value="Genomic_DNA"/>
</dbReference>
<comment type="caution">
    <text evidence="1">The sequence shown here is derived from an EMBL/GenBank/DDBJ whole genome shotgun (WGS) entry which is preliminary data.</text>
</comment>
<sequence>MRSCRQAGCCEHSHPHPQMRNFRIDLDICIRIRINLCGFSCGCEYHASSDKKEIGRGRRLARAGPT</sequence>
<proteinExistence type="predicted"/>
<protein>
    <submittedName>
        <fullName evidence="1">Uncharacterized protein</fullName>
    </submittedName>
</protein>
<reference evidence="1 2" key="1">
    <citation type="journal article" date="2019" name="Commun. Biol.">
        <title>The bagworm genome reveals a unique fibroin gene that provides high tensile strength.</title>
        <authorList>
            <person name="Kono N."/>
            <person name="Nakamura H."/>
            <person name="Ohtoshi R."/>
            <person name="Tomita M."/>
            <person name="Numata K."/>
            <person name="Arakawa K."/>
        </authorList>
    </citation>
    <scope>NUCLEOTIDE SEQUENCE [LARGE SCALE GENOMIC DNA]</scope>
</reference>
<gene>
    <name evidence="1" type="ORF">EVAR_70117_1</name>
</gene>
<name>A0A4C1Z7I1_EUMVA</name>
<dbReference type="AlphaFoldDB" id="A0A4C1Z7I1"/>